<reference evidence="3 4" key="1">
    <citation type="submission" date="2020-07" db="EMBL/GenBank/DDBJ databases">
        <title>Vallitalea guaymasensis genome.</title>
        <authorList>
            <person name="Postec A."/>
        </authorList>
    </citation>
    <scope>NUCLEOTIDE SEQUENCE [LARGE SCALE GENOMIC DNA]</scope>
    <source>
        <strain evidence="3 4">Ra1766G1</strain>
    </source>
</reference>
<gene>
    <name evidence="3" type="ORF">HYG85_13195</name>
</gene>
<dbReference type="AlphaFoldDB" id="A0A8J8SCK1"/>
<feature type="chain" id="PRO_5038446749" description="Solute-binding protein family 5 domain-containing protein" evidence="1">
    <location>
        <begin position="23"/>
        <end position="545"/>
    </location>
</feature>
<dbReference type="Gene3D" id="3.40.190.10">
    <property type="entry name" value="Periplasmic binding protein-like II"/>
    <property type="match status" value="1"/>
</dbReference>
<proteinExistence type="predicted"/>
<name>A0A8J8SCK1_9FIRM</name>
<evidence type="ECO:0000313" key="3">
    <source>
        <dbReference type="EMBL" id="QUH29812.1"/>
    </source>
</evidence>
<dbReference type="GO" id="GO:0030288">
    <property type="term" value="C:outer membrane-bounded periplasmic space"/>
    <property type="evidence" value="ECO:0007669"/>
    <property type="project" value="TreeGrafter"/>
</dbReference>
<feature type="domain" description="Solute-binding protein family 5" evidence="2">
    <location>
        <begin position="91"/>
        <end position="459"/>
    </location>
</feature>
<dbReference type="PANTHER" id="PTHR30290">
    <property type="entry name" value="PERIPLASMIC BINDING COMPONENT OF ABC TRANSPORTER"/>
    <property type="match status" value="1"/>
</dbReference>
<evidence type="ECO:0000256" key="1">
    <source>
        <dbReference type="SAM" id="SignalP"/>
    </source>
</evidence>
<dbReference type="PROSITE" id="PS51257">
    <property type="entry name" value="PROKAR_LIPOPROTEIN"/>
    <property type="match status" value="1"/>
</dbReference>
<keyword evidence="4" id="KW-1185">Reference proteome</keyword>
<dbReference type="PANTHER" id="PTHR30290:SF37">
    <property type="entry name" value="NICKEL-BINDING PERIPLASMIC PROTEIN"/>
    <property type="match status" value="1"/>
</dbReference>
<dbReference type="InterPro" id="IPR030678">
    <property type="entry name" value="Peptide/Ni-bd"/>
</dbReference>
<sequence>MRKNIIMLVVMLIMGSMLTGCGKDDKKEKVISELGQDKNAEVSKAEDDKEKVLNMGFGGNLENYTPVTAYGLNFTPVNLVFETLVKYDNGKIIPYLAKSWKWNEENNEIIFYLRDDVVFHDGEKFNAEAVKLNFEWQKQNMLFTYLKGLHLIKEIEVVDDYEVKLKYDAPYYAVLQDLSSANPVGIVSPKTLDMNNFEVINGSVGTGPYKYSVYDNNIGTTLMVNDDYWGGSPKYDKVVIKYIPDSNSRIMALESGEIDMIFGADWISYDDYTQEVQVDNIDGKIAKQTTKTRNILLNAGSDILSDLKVREAIVYAVDKEDIVNNLMYGYEEIAPSILDDDLPHCDIKYDVNRKYDVEKAKKLLEEAGWKISNDGIREKDGKRLSIKFIYQMERSLNSEIAEIIKAQLNRIGIEVETEGLELMTWFQKGGMGEFDMSIVSTYATPNDPQNFISPMITPQTPGDCLSISSLRDYDKFKKLVETSLITADGEEIDKLYVDILNYLNNNAIYLPISYQKEMVLYRKDKIKDFKFGGCPINLDPTLIKQ</sequence>
<dbReference type="KEGG" id="vgu:HYG85_13195"/>
<dbReference type="GO" id="GO:0043190">
    <property type="term" value="C:ATP-binding cassette (ABC) transporter complex"/>
    <property type="evidence" value="ECO:0007669"/>
    <property type="project" value="InterPro"/>
</dbReference>
<dbReference type="InterPro" id="IPR039424">
    <property type="entry name" value="SBP_5"/>
</dbReference>
<dbReference type="GO" id="GO:1904680">
    <property type="term" value="F:peptide transmembrane transporter activity"/>
    <property type="evidence" value="ECO:0007669"/>
    <property type="project" value="TreeGrafter"/>
</dbReference>
<dbReference type="Proteomes" id="UP000677305">
    <property type="component" value="Chromosome"/>
</dbReference>
<dbReference type="Pfam" id="PF00496">
    <property type="entry name" value="SBP_bac_5"/>
    <property type="match status" value="1"/>
</dbReference>
<protein>
    <recommendedName>
        <fullName evidence="2">Solute-binding protein family 5 domain-containing protein</fullName>
    </recommendedName>
</protein>
<evidence type="ECO:0000313" key="4">
    <source>
        <dbReference type="Proteomes" id="UP000677305"/>
    </source>
</evidence>
<feature type="signal peptide" evidence="1">
    <location>
        <begin position="1"/>
        <end position="22"/>
    </location>
</feature>
<dbReference type="RefSeq" id="WP_212690066.1">
    <property type="nucleotide sequence ID" value="NZ_CP058561.1"/>
</dbReference>
<dbReference type="PIRSF" id="PIRSF002741">
    <property type="entry name" value="MppA"/>
    <property type="match status" value="1"/>
</dbReference>
<dbReference type="SUPFAM" id="SSF53850">
    <property type="entry name" value="Periplasmic binding protein-like II"/>
    <property type="match status" value="1"/>
</dbReference>
<dbReference type="GO" id="GO:0015833">
    <property type="term" value="P:peptide transport"/>
    <property type="evidence" value="ECO:0007669"/>
    <property type="project" value="TreeGrafter"/>
</dbReference>
<organism evidence="3 4">
    <name type="scientific">Vallitalea guaymasensis</name>
    <dbReference type="NCBI Taxonomy" id="1185412"/>
    <lineage>
        <taxon>Bacteria</taxon>
        <taxon>Bacillati</taxon>
        <taxon>Bacillota</taxon>
        <taxon>Clostridia</taxon>
        <taxon>Lachnospirales</taxon>
        <taxon>Vallitaleaceae</taxon>
        <taxon>Vallitalea</taxon>
    </lineage>
</organism>
<dbReference type="InterPro" id="IPR000914">
    <property type="entry name" value="SBP_5_dom"/>
</dbReference>
<dbReference type="Gene3D" id="3.10.105.10">
    <property type="entry name" value="Dipeptide-binding Protein, Domain 3"/>
    <property type="match status" value="1"/>
</dbReference>
<keyword evidence="1" id="KW-0732">Signal</keyword>
<accession>A0A8J8SCK1</accession>
<dbReference type="EMBL" id="CP058561">
    <property type="protein sequence ID" value="QUH29812.1"/>
    <property type="molecule type" value="Genomic_DNA"/>
</dbReference>
<evidence type="ECO:0000259" key="2">
    <source>
        <dbReference type="Pfam" id="PF00496"/>
    </source>
</evidence>